<evidence type="ECO:0000256" key="1">
    <source>
        <dbReference type="SAM" id="Phobius"/>
    </source>
</evidence>
<dbReference type="Proteomes" id="UP000190675">
    <property type="component" value="Chromosome I"/>
</dbReference>
<dbReference type="AlphaFoldDB" id="A0A1M5JF08"/>
<proteinExistence type="predicted"/>
<keyword evidence="1" id="KW-0472">Membrane</keyword>
<dbReference type="RefSeq" id="WP_079565953.1">
    <property type="nucleotide sequence ID" value="NZ_LT670818.1"/>
</dbReference>
<evidence type="ECO:0000313" key="3">
    <source>
        <dbReference type="Proteomes" id="UP000190675"/>
    </source>
</evidence>
<feature type="transmembrane region" description="Helical" evidence="1">
    <location>
        <begin position="35"/>
        <end position="53"/>
    </location>
</feature>
<gene>
    <name evidence="2" type="ORF">SAMN05444169_2153</name>
</gene>
<reference evidence="2 3" key="1">
    <citation type="submission" date="2016-11" db="EMBL/GenBank/DDBJ databases">
        <authorList>
            <person name="Jaros S."/>
            <person name="Januszkiewicz K."/>
            <person name="Wedrychowicz H."/>
        </authorList>
    </citation>
    <scope>NUCLEOTIDE SEQUENCE [LARGE SCALE GENOMIC DNA]</scope>
    <source>
        <strain evidence="2 3">GAS242</strain>
    </source>
</reference>
<organism evidence="2 3">
    <name type="scientific">Bradyrhizobium erythrophlei</name>
    <dbReference type="NCBI Taxonomy" id="1437360"/>
    <lineage>
        <taxon>Bacteria</taxon>
        <taxon>Pseudomonadati</taxon>
        <taxon>Pseudomonadota</taxon>
        <taxon>Alphaproteobacteria</taxon>
        <taxon>Hyphomicrobiales</taxon>
        <taxon>Nitrobacteraceae</taxon>
        <taxon>Bradyrhizobium</taxon>
    </lineage>
</organism>
<sequence length="265" mass="28606">MRSFWTSRAHPSYQTRIYPALTSFADECTATLARLLAYVGTLALVAMLGIHLWDQLPVDGSNEPPAKASWSLADRSHPAFAVSQSEFPDKTETYEIFRHPLGGRRDIMRWTGQGEKPVAELEIYRPGDEFSQSGPAFADLAARMEASGARELEAAGVIDSKFGTVTLLRRPGEGGSCLGFLKRLDDPDLQISGWSCPGDGLPAQRAAVGCMLNRLILLTAGNDPKLAELFARAELRRTNCAAASPAAPSADWVTSAGNPFLRGAL</sequence>
<dbReference type="OrthoDB" id="8452157at2"/>
<name>A0A1M5JF08_9BRAD</name>
<keyword evidence="1" id="KW-0812">Transmembrane</keyword>
<accession>A0A1M5JF08</accession>
<protein>
    <submittedName>
        <fullName evidence="2">Uncharacterized protein</fullName>
    </submittedName>
</protein>
<dbReference type="EMBL" id="LT670818">
    <property type="protein sequence ID" value="SHG38613.1"/>
    <property type="molecule type" value="Genomic_DNA"/>
</dbReference>
<evidence type="ECO:0000313" key="2">
    <source>
        <dbReference type="EMBL" id="SHG38613.1"/>
    </source>
</evidence>
<keyword evidence="1" id="KW-1133">Transmembrane helix</keyword>